<organism evidence="2 3">
    <name type="scientific">Kitasatospora aureofaciens</name>
    <name type="common">Streptomyces aureofaciens</name>
    <dbReference type="NCBI Taxonomy" id="1894"/>
    <lineage>
        <taxon>Bacteria</taxon>
        <taxon>Bacillati</taxon>
        <taxon>Actinomycetota</taxon>
        <taxon>Actinomycetes</taxon>
        <taxon>Kitasatosporales</taxon>
        <taxon>Streptomycetaceae</taxon>
        <taxon>Kitasatospora</taxon>
    </lineage>
</organism>
<proteinExistence type="predicted"/>
<dbReference type="RefSeq" id="WP_030557365.1">
    <property type="nucleotide sequence ID" value="NZ_BMUB01000022.1"/>
</dbReference>
<dbReference type="GeneID" id="97489171"/>
<reference evidence="3" key="3">
    <citation type="submission" date="2016-08" db="EMBL/GenBank/DDBJ databases">
        <title>Sequencing, assembly and comparative genomics of S. aureofaciens ATCC 10762.</title>
        <authorList>
            <person name="Gradnigo J.S."/>
            <person name="Johnson N."/>
            <person name="Somerville G.A."/>
        </authorList>
    </citation>
    <scope>NUCLEOTIDE SEQUENCE [LARGE SCALE GENOMIC DNA]</scope>
    <source>
        <strain evidence="3">ATCC 10762 / DSM 40127 / CCM 3239 / JCM 4008 / LMG 5968 / NBRC 12843 / NCIMB 8234 / A-377</strain>
    </source>
</reference>
<reference evidence="1" key="1">
    <citation type="journal article" date="2014" name="Int. J. Syst. Evol. Microbiol.">
        <title>Complete genome sequence of Corynebacterium casei LMG S-19264T (=DSM 44701T), isolated from a smear-ripened cheese.</title>
        <authorList>
            <consortium name="US DOE Joint Genome Institute (JGI-PGF)"/>
            <person name="Walter F."/>
            <person name="Albersmeier A."/>
            <person name="Kalinowski J."/>
            <person name="Ruckert C."/>
        </authorList>
    </citation>
    <scope>NUCLEOTIDE SEQUENCE</scope>
    <source>
        <strain evidence="1">JCM 4434</strain>
    </source>
</reference>
<reference evidence="2 3" key="2">
    <citation type="submission" date="2014-07" db="EMBL/GenBank/DDBJ databases">
        <authorList>
            <person name="Zhang J.E."/>
            <person name="Yang H."/>
            <person name="Guo J."/>
            <person name="Deng Z."/>
            <person name="Luo H."/>
            <person name="Luo M."/>
            <person name="Zhao B."/>
        </authorList>
    </citation>
    <scope>NUCLEOTIDE SEQUENCE [LARGE SCALE GENOMIC DNA]</scope>
    <source>
        <strain evidence="2">ATCC 10762</strain>
        <strain evidence="3">ATCC 10762 / DSM 40127 / CCM 3239 / JCM 4008 / LMG 5968 / NBRC 12843 / NCIMB 8234 / A-377</strain>
    </source>
</reference>
<dbReference type="AlphaFoldDB" id="A0A1E7NEC1"/>
<dbReference type="EMBL" id="BMUB01000022">
    <property type="protein sequence ID" value="GGU99379.1"/>
    <property type="molecule type" value="Genomic_DNA"/>
</dbReference>
<reference evidence="2" key="4">
    <citation type="submission" date="2016-08" db="EMBL/GenBank/DDBJ databases">
        <title>Sequencing, Assembly and Comparative Genomics of S. aureofaciens ATCC 10762.</title>
        <authorList>
            <person name="Gradnigo J.S."/>
            <person name="Johnson N."/>
            <person name="Somerville G.A."/>
        </authorList>
    </citation>
    <scope>NUCLEOTIDE SEQUENCE [LARGE SCALE GENOMIC DNA]</scope>
    <source>
        <strain evidence="2">ATCC 10762</strain>
    </source>
</reference>
<accession>A0A8H9LTT6</accession>
<reference evidence="1" key="5">
    <citation type="submission" date="2020-09" db="EMBL/GenBank/DDBJ databases">
        <authorList>
            <person name="Sun Q."/>
            <person name="Ohkuma M."/>
        </authorList>
    </citation>
    <scope>NUCLEOTIDE SEQUENCE</scope>
    <source>
        <strain evidence="1">JCM 4434</strain>
    </source>
</reference>
<dbReference type="OrthoDB" id="9953814at2"/>
<dbReference type="Proteomes" id="UP000037395">
    <property type="component" value="Unassembled WGS sequence"/>
</dbReference>
<accession>A0A1E7NEC1</accession>
<gene>
    <name evidence="1" type="ORF">GCM10010502_62290</name>
    <name evidence="2" type="ORF">HS99_0017975</name>
</gene>
<comment type="caution">
    <text evidence="2">The sequence shown here is derived from an EMBL/GenBank/DDBJ whole genome shotgun (WGS) entry which is preliminary data.</text>
</comment>
<name>A0A1E7NEC1_KITAU</name>
<sequence length="141" mass="15351">MPETTATMLLTDAYTWYSTGLRDLVRELLDEAGLDINEDTVDDLCGELWLHAAEFTATRCLSFTEVLDLLDWSADVLVNRLRNQPAPILAGRLGTAADPADVAEVVTNAVGETDYRPAARPQRPATTSFAFAHLTALRSAA</sequence>
<evidence type="ECO:0000313" key="2">
    <source>
        <dbReference type="EMBL" id="OEV38995.1"/>
    </source>
</evidence>
<dbReference type="Proteomes" id="UP000610124">
    <property type="component" value="Unassembled WGS sequence"/>
</dbReference>
<evidence type="ECO:0000313" key="1">
    <source>
        <dbReference type="EMBL" id="GGU99379.1"/>
    </source>
</evidence>
<dbReference type="EMBL" id="JPRF03000002">
    <property type="protein sequence ID" value="OEV38995.1"/>
    <property type="molecule type" value="Genomic_DNA"/>
</dbReference>
<keyword evidence="3" id="KW-1185">Reference proteome</keyword>
<dbReference type="KEGG" id="kau:B6264_30245"/>
<evidence type="ECO:0000313" key="3">
    <source>
        <dbReference type="Proteomes" id="UP000037395"/>
    </source>
</evidence>
<protein>
    <submittedName>
        <fullName evidence="2">Uncharacterized protein</fullName>
    </submittedName>
</protein>